<proteinExistence type="predicted"/>
<protein>
    <submittedName>
        <fullName evidence="1">Uncharacterized protein</fullName>
    </submittedName>
</protein>
<accession>A0ACC0XMM0</accession>
<comment type="caution">
    <text evidence="1">The sequence shown here is derived from an EMBL/GenBank/DDBJ whole genome shotgun (WGS) entry which is preliminary data.</text>
</comment>
<dbReference type="Proteomes" id="UP001163603">
    <property type="component" value="Chromosome 12"/>
</dbReference>
<name>A0ACC0XMM0_9ROSI</name>
<keyword evidence="2" id="KW-1185">Reference proteome</keyword>
<sequence length="64" mass="7412">MMSSEFEMTNIGELNYFLGLQIKAQQKGRILLNQSKYIHDLLKCFKMNPTKKINLPPNGAFHLN</sequence>
<reference evidence="2" key="1">
    <citation type="journal article" date="2023" name="G3 (Bethesda)">
        <title>Genome assembly and association tests identify interacting loci associated with vigor, precocity, and sex in interspecific pistachio rootstocks.</title>
        <authorList>
            <person name="Palmer W."/>
            <person name="Jacygrad E."/>
            <person name="Sagayaradj S."/>
            <person name="Cavanaugh K."/>
            <person name="Han R."/>
            <person name="Bertier L."/>
            <person name="Beede B."/>
            <person name="Kafkas S."/>
            <person name="Golino D."/>
            <person name="Preece J."/>
            <person name="Michelmore R."/>
        </authorList>
    </citation>
    <scope>NUCLEOTIDE SEQUENCE [LARGE SCALE GENOMIC DNA]</scope>
</reference>
<organism evidence="1 2">
    <name type="scientific">Pistacia integerrima</name>
    <dbReference type="NCBI Taxonomy" id="434235"/>
    <lineage>
        <taxon>Eukaryota</taxon>
        <taxon>Viridiplantae</taxon>
        <taxon>Streptophyta</taxon>
        <taxon>Embryophyta</taxon>
        <taxon>Tracheophyta</taxon>
        <taxon>Spermatophyta</taxon>
        <taxon>Magnoliopsida</taxon>
        <taxon>eudicotyledons</taxon>
        <taxon>Gunneridae</taxon>
        <taxon>Pentapetalae</taxon>
        <taxon>rosids</taxon>
        <taxon>malvids</taxon>
        <taxon>Sapindales</taxon>
        <taxon>Anacardiaceae</taxon>
        <taxon>Pistacia</taxon>
    </lineage>
</organism>
<gene>
    <name evidence="1" type="ORF">Pint_11447</name>
</gene>
<evidence type="ECO:0000313" key="2">
    <source>
        <dbReference type="Proteomes" id="UP001163603"/>
    </source>
</evidence>
<dbReference type="EMBL" id="CM047747">
    <property type="protein sequence ID" value="KAJ0018848.1"/>
    <property type="molecule type" value="Genomic_DNA"/>
</dbReference>
<evidence type="ECO:0000313" key="1">
    <source>
        <dbReference type="EMBL" id="KAJ0018848.1"/>
    </source>
</evidence>